<proteinExistence type="predicted"/>
<keyword evidence="3" id="KW-1185">Reference proteome</keyword>
<reference evidence="2 3" key="1">
    <citation type="submission" date="2020-02" db="EMBL/GenBank/DDBJ databases">
        <authorList>
            <person name="Ma Q."/>
            <person name="Huang Y."/>
            <person name="Song X."/>
            <person name="Pei D."/>
        </authorList>
    </citation>
    <scope>NUCLEOTIDE SEQUENCE [LARGE SCALE GENOMIC DNA]</scope>
    <source>
        <strain evidence="2">Sxm20200214</strain>
        <tissue evidence="2">Leaf</tissue>
    </source>
</reference>
<evidence type="ECO:0000313" key="3">
    <source>
        <dbReference type="Proteomes" id="UP000886595"/>
    </source>
</evidence>
<organism evidence="2 3">
    <name type="scientific">Brassica carinata</name>
    <name type="common">Ethiopian mustard</name>
    <name type="synonym">Abyssinian cabbage</name>
    <dbReference type="NCBI Taxonomy" id="52824"/>
    <lineage>
        <taxon>Eukaryota</taxon>
        <taxon>Viridiplantae</taxon>
        <taxon>Streptophyta</taxon>
        <taxon>Embryophyta</taxon>
        <taxon>Tracheophyta</taxon>
        <taxon>Spermatophyta</taxon>
        <taxon>Magnoliopsida</taxon>
        <taxon>eudicotyledons</taxon>
        <taxon>Gunneridae</taxon>
        <taxon>Pentapetalae</taxon>
        <taxon>rosids</taxon>
        <taxon>malvids</taxon>
        <taxon>Brassicales</taxon>
        <taxon>Brassicaceae</taxon>
        <taxon>Brassiceae</taxon>
        <taxon>Brassica</taxon>
    </lineage>
</organism>
<name>A0A8X7WBU9_BRACI</name>
<accession>A0A8X7WBU9</accession>
<feature type="compositionally biased region" description="Polar residues" evidence="1">
    <location>
        <begin position="50"/>
        <end position="66"/>
    </location>
</feature>
<feature type="region of interest" description="Disordered" evidence="1">
    <location>
        <begin position="1"/>
        <end position="69"/>
    </location>
</feature>
<feature type="compositionally biased region" description="Basic and acidic residues" evidence="1">
    <location>
        <begin position="40"/>
        <end position="49"/>
    </location>
</feature>
<protein>
    <submittedName>
        <fullName evidence="2">Uncharacterized protein</fullName>
    </submittedName>
</protein>
<comment type="caution">
    <text evidence="2">The sequence shown here is derived from an EMBL/GenBank/DDBJ whole genome shotgun (WGS) entry which is preliminary data.</text>
</comment>
<sequence>MAETGSMTGEAFGSCRGSSEKIVNDEQDAQNLSPYFSGGDPREKDESMQNERVATNVSNVETTQEMTMPDAFNKKRSSAEIDSFLVSGSATSTTQARDNQVEFGLFDDDRKVQPSL</sequence>
<evidence type="ECO:0000256" key="1">
    <source>
        <dbReference type="SAM" id="MobiDB-lite"/>
    </source>
</evidence>
<evidence type="ECO:0000313" key="2">
    <source>
        <dbReference type="EMBL" id="KAG2326492.1"/>
    </source>
</evidence>
<dbReference type="Proteomes" id="UP000886595">
    <property type="component" value="Unassembled WGS sequence"/>
</dbReference>
<gene>
    <name evidence="2" type="ORF">Bca52824_009220</name>
</gene>
<dbReference type="EMBL" id="JAAMPC010000002">
    <property type="protein sequence ID" value="KAG2326492.1"/>
    <property type="molecule type" value="Genomic_DNA"/>
</dbReference>
<dbReference type="AlphaFoldDB" id="A0A8X7WBU9"/>